<dbReference type="GO" id="GO:0016810">
    <property type="term" value="F:hydrolase activity, acting on carbon-nitrogen (but not peptide) bonds"/>
    <property type="evidence" value="ECO:0007669"/>
    <property type="project" value="InterPro"/>
</dbReference>
<keyword evidence="4" id="KW-1133">Transmembrane helix</keyword>
<dbReference type="Pfam" id="PF01522">
    <property type="entry name" value="Polysacc_deac_1"/>
    <property type="match status" value="1"/>
</dbReference>
<dbReference type="SUPFAM" id="SSF53448">
    <property type="entry name" value="Nucleotide-diphospho-sugar transferases"/>
    <property type="match status" value="1"/>
</dbReference>
<dbReference type="EMBL" id="AP022617">
    <property type="protein sequence ID" value="BBZ59935.1"/>
    <property type="molecule type" value="Genomic_DNA"/>
</dbReference>
<feature type="transmembrane region" description="Helical" evidence="4">
    <location>
        <begin position="38"/>
        <end position="57"/>
    </location>
</feature>
<keyword evidence="3" id="KW-0808">Transferase</keyword>
<dbReference type="CDD" id="cd10962">
    <property type="entry name" value="CE4_GT2-like"/>
    <property type="match status" value="1"/>
</dbReference>
<dbReference type="InterPro" id="IPR002509">
    <property type="entry name" value="NODB_dom"/>
</dbReference>
<dbReference type="InterPro" id="IPR029044">
    <property type="entry name" value="Nucleotide-diphossugar_trans"/>
</dbReference>
<sequence length="793" mass="88888">MRTTVFSPFRRRPDAIRGTDPLTAAPGPVFFDRTGKRLYYFAAGVIVLAVIVAVLPVRVTPMAFDPLWTVPTNSDSGFPRRVLSTADDRRFPVLGSEDDEVLSRVVRVDRRGDQWNLVDPFTNQLYRVADDDDKDRIRDSAYAIDHYGRPPDRHLMLTFDDGPDVEFTTQVLDILSREKIPATFFVLGSQVVLHPDVFRRMIREGHMAGNHTMFHVDFDEHTDFRNRQEIIATDRVMRATAAYASRLFRIPRGDPDNNTLALLQSQQLGYLQVDQDIDTLDWKVSPENEVAVPQLDGRGHVVLLHDGGGDRSATVRMLEQLIAEAKSKGYTFSTLAPLLSEQELPVSNAEQYPADAATYHTLRLMEKAPGAVLGFLFWLGMGSLTVMSLLYLILALVCQYRQNRLRWNDIGDDQLPMVSVVLAAFNEEKVIARTIAELRRSDYPRSRFEVVAVNDGSTDGTLRILTELARDWPKLRVVDQANSGKSSAINNGINHASAVSTVMVTMDADTLFRPDTIRNLARHFARHTHGRQVGAVAGHIKVGNRRNLLTAWQSLEYISGICVTRMAERLLNAISIVPGACSAWSRTALEEIGGFCDDTMAEDCDATLALQRRGYRILQENNAIADTEAPETIRALAKQRKRWTYGNIQALWKHRAMLFRPRYGALGLVALPYAALSLIVPLLFMPLTIVAAGMSLAAGNWQSIALFAGFVAALHMIISITAVAMARERAWHLLVVPVYRIIYEPLRAYLLYASAYRAIKGTIVAWDKLERRNTVSAFVERHRPMPPILGAQQ</sequence>
<dbReference type="Proteomes" id="UP000466039">
    <property type="component" value="Chromosome"/>
</dbReference>
<dbReference type="PANTHER" id="PTHR43630">
    <property type="entry name" value="POLY-BETA-1,6-N-ACETYL-D-GLUCOSAMINE SYNTHASE"/>
    <property type="match status" value="1"/>
</dbReference>
<dbReference type="SUPFAM" id="SSF88713">
    <property type="entry name" value="Glycoside hydrolase/deacetylase"/>
    <property type="match status" value="1"/>
</dbReference>
<dbReference type="Gene3D" id="3.20.20.370">
    <property type="entry name" value="Glycoside hydrolase/deacetylase"/>
    <property type="match status" value="1"/>
</dbReference>
<evidence type="ECO:0000313" key="6">
    <source>
        <dbReference type="EMBL" id="BBZ59935.1"/>
    </source>
</evidence>
<feature type="transmembrane region" description="Helical" evidence="4">
    <location>
        <begin position="375"/>
        <end position="397"/>
    </location>
</feature>
<name>A0AAD1MYV8_MYCMB</name>
<reference evidence="6 7" key="1">
    <citation type="journal article" date="2019" name="Emerg. Microbes Infect.">
        <title>Comprehensive subspecies identification of 175 nontuberculous mycobacteria species based on 7547 genomic profiles.</title>
        <authorList>
            <person name="Matsumoto Y."/>
            <person name="Kinjo T."/>
            <person name="Motooka D."/>
            <person name="Nabeya D."/>
            <person name="Jung N."/>
            <person name="Uechi K."/>
            <person name="Horii T."/>
            <person name="Iida T."/>
            <person name="Fujita J."/>
            <person name="Nakamura S."/>
        </authorList>
    </citation>
    <scope>NUCLEOTIDE SEQUENCE [LARGE SCALE GENOMIC DNA]</scope>
    <source>
        <strain evidence="6 7">JCM 15658</strain>
    </source>
</reference>
<keyword evidence="7" id="KW-1185">Reference proteome</keyword>
<dbReference type="GO" id="GO:0005975">
    <property type="term" value="P:carbohydrate metabolic process"/>
    <property type="evidence" value="ECO:0007669"/>
    <property type="project" value="InterPro"/>
</dbReference>
<keyword evidence="4" id="KW-0472">Membrane</keyword>
<dbReference type="GO" id="GO:0016757">
    <property type="term" value="F:glycosyltransferase activity"/>
    <property type="evidence" value="ECO:0007669"/>
    <property type="project" value="UniProtKB-KW"/>
</dbReference>
<organism evidence="6 7">
    <name type="scientific">Mycolicibacterium monacense</name>
    <name type="common">Mycobacterium monacense</name>
    <dbReference type="NCBI Taxonomy" id="85693"/>
    <lineage>
        <taxon>Bacteria</taxon>
        <taxon>Bacillati</taxon>
        <taxon>Actinomycetota</taxon>
        <taxon>Actinomycetes</taxon>
        <taxon>Mycobacteriales</taxon>
        <taxon>Mycobacteriaceae</taxon>
        <taxon>Mycolicibacterium</taxon>
    </lineage>
</organism>
<evidence type="ECO:0000259" key="5">
    <source>
        <dbReference type="PROSITE" id="PS51677"/>
    </source>
</evidence>
<feature type="transmembrane region" description="Helical" evidence="4">
    <location>
        <begin position="663"/>
        <end position="684"/>
    </location>
</feature>
<feature type="transmembrane region" description="Helical" evidence="4">
    <location>
        <begin position="704"/>
        <end position="726"/>
    </location>
</feature>
<dbReference type="InterPro" id="IPR011330">
    <property type="entry name" value="Glyco_hydro/deAcase_b/a-brl"/>
</dbReference>
<proteinExistence type="inferred from homology"/>
<evidence type="ECO:0000256" key="4">
    <source>
        <dbReference type="SAM" id="Phobius"/>
    </source>
</evidence>
<evidence type="ECO:0000256" key="3">
    <source>
        <dbReference type="ARBA" id="ARBA00022679"/>
    </source>
</evidence>
<feature type="domain" description="NodB homology" evidence="5">
    <location>
        <begin position="153"/>
        <end position="333"/>
    </location>
</feature>
<evidence type="ECO:0000313" key="7">
    <source>
        <dbReference type="Proteomes" id="UP000466039"/>
    </source>
</evidence>
<comment type="similarity">
    <text evidence="1">Belongs to the glycosyltransferase 2 family.</text>
</comment>
<evidence type="ECO:0000256" key="2">
    <source>
        <dbReference type="ARBA" id="ARBA00022676"/>
    </source>
</evidence>
<dbReference type="Gene3D" id="3.90.550.10">
    <property type="entry name" value="Spore Coat Polysaccharide Biosynthesis Protein SpsA, Chain A"/>
    <property type="match status" value="1"/>
</dbReference>
<dbReference type="CDD" id="cd06423">
    <property type="entry name" value="CESA_like"/>
    <property type="match status" value="1"/>
</dbReference>
<keyword evidence="4" id="KW-0812">Transmembrane</keyword>
<dbReference type="AlphaFoldDB" id="A0AAD1MYV8"/>
<dbReference type="Pfam" id="PF13641">
    <property type="entry name" value="Glyco_tranf_2_3"/>
    <property type="match status" value="1"/>
</dbReference>
<dbReference type="PANTHER" id="PTHR43630:SF1">
    <property type="entry name" value="POLY-BETA-1,6-N-ACETYL-D-GLUCOSAMINE SYNTHASE"/>
    <property type="match status" value="1"/>
</dbReference>
<accession>A0AAD1MYV8</accession>
<gene>
    <name evidence="6" type="ORF">MMON_12360</name>
</gene>
<protein>
    <recommendedName>
        <fullName evidence="5">NodB homology domain-containing protein</fullName>
    </recommendedName>
</protein>
<dbReference type="PROSITE" id="PS51677">
    <property type="entry name" value="NODB"/>
    <property type="match status" value="1"/>
</dbReference>
<keyword evidence="2" id="KW-0328">Glycosyltransferase</keyword>
<evidence type="ECO:0000256" key="1">
    <source>
        <dbReference type="ARBA" id="ARBA00006739"/>
    </source>
</evidence>